<dbReference type="HAMAP" id="MF_01987">
    <property type="entry name" value="Ribokinase"/>
    <property type="match status" value="1"/>
</dbReference>
<feature type="binding site" evidence="9">
    <location>
        <position position="238"/>
    </location>
    <ligand>
        <name>substrate</name>
    </ligand>
</feature>
<keyword evidence="4 9" id="KW-0418">Kinase</keyword>
<keyword evidence="8 9" id="KW-0119">Carbohydrate metabolism</keyword>
<feature type="binding site" evidence="9">
    <location>
        <begin position="206"/>
        <end position="211"/>
    </location>
    <ligand>
        <name>ATP</name>
        <dbReference type="ChEBI" id="CHEBI:30616"/>
    </ligand>
</feature>
<evidence type="ECO:0000256" key="2">
    <source>
        <dbReference type="ARBA" id="ARBA00022723"/>
    </source>
</evidence>
<evidence type="ECO:0000256" key="3">
    <source>
        <dbReference type="ARBA" id="ARBA00022741"/>
    </source>
</evidence>
<dbReference type="InterPro" id="IPR011877">
    <property type="entry name" value="Ribokinase"/>
</dbReference>
<keyword evidence="5 9" id="KW-0067">ATP-binding</keyword>
<feature type="binding site" evidence="9">
    <location>
        <position position="234"/>
    </location>
    <ligand>
        <name>K(+)</name>
        <dbReference type="ChEBI" id="CHEBI:29103"/>
    </ligand>
</feature>
<evidence type="ECO:0000256" key="4">
    <source>
        <dbReference type="ARBA" id="ARBA00022777"/>
    </source>
</evidence>
<evidence type="ECO:0000313" key="11">
    <source>
        <dbReference type="EMBL" id="SFL78561.1"/>
    </source>
</evidence>
<feature type="binding site" evidence="9">
    <location>
        <position position="268"/>
    </location>
    <ligand>
        <name>K(+)</name>
        <dbReference type="ChEBI" id="CHEBI:29103"/>
    </ligand>
</feature>
<dbReference type="EMBL" id="FOTQ01000001">
    <property type="protein sequence ID" value="SFL78561.1"/>
    <property type="molecule type" value="Genomic_DNA"/>
</dbReference>
<feature type="binding site" evidence="9">
    <location>
        <position position="137"/>
    </location>
    <ligand>
        <name>substrate</name>
    </ligand>
</feature>
<comment type="similarity">
    <text evidence="9">Belongs to the carbohydrate kinase PfkB family. Ribokinase subfamily.</text>
</comment>
<feature type="binding site" evidence="9">
    <location>
        <begin position="38"/>
        <end position="42"/>
    </location>
    <ligand>
        <name>substrate</name>
    </ligand>
</feature>
<evidence type="ECO:0000256" key="9">
    <source>
        <dbReference type="HAMAP-Rule" id="MF_01987"/>
    </source>
</evidence>
<feature type="binding site" evidence="9">
    <location>
        <begin position="10"/>
        <end position="12"/>
    </location>
    <ligand>
        <name>substrate</name>
    </ligand>
</feature>
<dbReference type="EC" id="2.7.1.15" evidence="9"/>
<proteinExistence type="inferred from homology"/>
<feature type="binding site" evidence="9">
    <location>
        <begin position="237"/>
        <end position="238"/>
    </location>
    <ligand>
        <name>ATP</name>
        <dbReference type="ChEBI" id="CHEBI:30616"/>
    </ligand>
</feature>
<accession>A0A1I4KIV5</accession>
<evidence type="ECO:0000256" key="8">
    <source>
        <dbReference type="ARBA" id="ARBA00023277"/>
    </source>
</evidence>
<dbReference type="Pfam" id="PF00294">
    <property type="entry name" value="PfkB"/>
    <property type="match status" value="1"/>
</dbReference>
<keyword evidence="3 9" id="KW-0547">Nucleotide-binding</keyword>
<keyword evidence="12" id="KW-1185">Reference proteome</keyword>
<evidence type="ECO:0000256" key="7">
    <source>
        <dbReference type="ARBA" id="ARBA00022958"/>
    </source>
</evidence>
<dbReference type="AlphaFoldDB" id="A0A1I4KIV5"/>
<comment type="catalytic activity">
    <reaction evidence="9">
        <text>D-ribose + ATP = D-ribose 5-phosphate + ADP + H(+)</text>
        <dbReference type="Rhea" id="RHEA:13697"/>
        <dbReference type="ChEBI" id="CHEBI:15378"/>
        <dbReference type="ChEBI" id="CHEBI:30616"/>
        <dbReference type="ChEBI" id="CHEBI:47013"/>
        <dbReference type="ChEBI" id="CHEBI:78346"/>
        <dbReference type="ChEBI" id="CHEBI:456216"/>
        <dbReference type="EC" id="2.7.1.15"/>
    </reaction>
</comment>
<comment type="activity regulation">
    <text evidence="9">Activated by a monovalent cation that binds near, but not in, the active site. The most likely occupant of the site in vivo is potassium. Ion binding induces a conformational change that may alter substrate affinity.</text>
</comment>
<dbReference type="PANTHER" id="PTHR10584">
    <property type="entry name" value="SUGAR KINASE"/>
    <property type="match status" value="1"/>
</dbReference>
<feature type="binding site" evidence="9">
    <location>
        <position position="271"/>
    </location>
    <ligand>
        <name>K(+)</name>
        <dbReference type="ChEBI" id="CHEBI:29103"/>
    </ligand>
</feature>
<dbReference type="GO" id="GO:0019303">
    <property type="term" value="P:D-ribose catabolic process"/>
    <property type="evidence" value="ECO:0007669"/>
    <property type="project" value="UniProtKB-UniRule"/>
</dbReference>
<dbReference type="Gene3D" id="3.40.1190.20">
    <property type="match status" value="1"/>
</dbReference>
<dbReference type="STRING" id="254406.SAMN04488042_1011499"/>
<evidence type="ECO:0000256" key="1">
    <source>
        <dbReference type="ARBA" id="ARBA00022679"/>
    </source>
</evidence>
<keyword evidence="9" id="KW-0963">Cytoplasm</keyword>
<dbReference type="RefSeq" id="WP_093092290.1">
    <property type="nucleotide sequence ID" value="NZ_FOTQ01000001.1"/>
</dbReference>
<dbReference type="InterPro" id="IPR029056">
    <property type="entry name" value="Ribokinase-like"/>
</dbReference>
<dbReference type="GO" id="GO:0005737">
    <property type="term" value="C:cytoplasm"/>
    <property type="evidence" value="ECO:0007669"/>
    <property type="project" value="UniProtKB-SubCell"/>
</dbReference>
<evidence type="ECO:0000259" key="10">
    <source>
        <dbReference type="Pfam" id="PF00294"/>
    </source>
</evidence>
<dbReference type="InterPro" id="IPR002139">
    <property type="entry name" value="Ribo/fructo_kinase"/>
</dbReference>
<keyword evidence="1 9" id="KW-0808">Transferase</keyword>
<protein>
    <recommendedName>
        <fullName evidence="9">Ribokinase</fullName>
        <shortName evidence="9">RK</shortName>
        <ecNumber evidence="9">2.7.1.15</ecNumber>
    </recommendedName>
</protein>
<dbReference type="GO" id="GO:0046872">
    <property type="term" value="F:metal ion binding"/>
    <property type="evidence" value="ECO:0007669"/>
    <property type="project" value="UniProtKB-KW"/>
</dbReference>
<comment type="pathway">
    <text evidence="9">Carbohydrate metabolism; D-ribose degradation; D-ribose 5-phosphate from beta-D-ribopyranose: step 2/2.</text>
</comment>
<evidence type="ECO:0000313" key="12">
    <source>
        <dbReference type="Proteomes" id="UP000199144"/>
    </source>
</evidence>
<dbReference type="PANTHER" id="PTHR10584:SF166">
    <property type="entry name" value="RIBOKINASE"/>
    <property type="match status" value="1"/>
</dbReference>
<dbReference type="GO" id="GO:0005524">
    <property type="term" value="F:ATP binding"/>
    <property type="evidence" value="ECO:0007669"/>
    <property type="project" value="UniProtKB-UniRule"/>
</dbReference>
<evidence type="ECO:0000256" key="5">
    <source>
        <dbReference type="ARBA" id="ARBA00022840"/>
    </source>
</evidence>
<keyword evidence="7 9" id="KW-0630">Potassium</keyword>
<dbReference type="OrthoDB" id="9775849at2"/>
<dbReference type="PRINTS" id="PR00990">
    <property type="entry name" value="RIBOKINASE"/>
</dbReference>
<keyword evidence="2 9" id="KW-0479">Metal-binding</keyword>
<feature type="domain" description="Carbohydrate kinase PfkB" evidence="10">
    <location>
        <begin position="6"/>
        <end position="279"/>
    </location>
</feature>
<comment type="cofactor">
    <cofactor evidence="9">
        <name>Mg(2+)</name>
        <dbReference type="ChEBI" id="CHEBI:18420"/>
    </cofactor>
    <text evidence="9">Requires a divalent cation, most likely magnesium in vivo, as an electrophilic catalyst to aid phosphoryl group transfer. It is the chelate of the metal and the nucleotide that is the actual substrate.</text>
</comment>
<comment type="function">
    <text evidence="9">Catalyzes the phosphorylation of ribose at O-5 in a reaction requiring ATP and magnesium. The resulting D-ribose-5-phosphate can then be used either for sythesis of nucleotides, histidine, and tryptophan, or as a component of the pentose phosphate pathway.</text>
</comment>
<reference evidence="11 12" key="1">
    <citation type="submission" date="2016-10" db="EMBL/GenBank/DDBJ databases">
        <authorList>
            <person name="de Groot N.N."/>
        </authorList>
    </citation>
    <scope>NUCLEOTIDE SEQUENCE [LARGE SCALE GENOMIC DNA]</scope>
    <source>
        <strain evidence="11 12">DSM 15283</strain>
    </source>
</reference>
<dbReference type="SUPFAM" id="SSF53613">
    <property type="entry name" value="Ribokinase-like"/>
    <property type="match status" value="1"/>
</dbReference>
<comment type="subunit">
    <text evidence="9">Homodimer.</text>
</comment>
<comment type="subcellular location">
    <subcellularLocation>
        <location evidence="9">Cytoplasm</location>
    </subcellularLocation>
</comment>
<dbReference type="UniPathway" id="UPA00916">
    <property type="reaction ID" value="UER00889"/>
</dbReference>
<dbReference type="CDD" id="cd01174">
    <property type="entry name" value="ribokinase"/>
    <property type="match status" value="1"/>
</dbReference>
<dbReference type="InterPro" id="IPR011611">
    <property type="entry name" value="PfkB_dom"/>
</dbReference>
<keyword evidence="6 9" id="KW-0460">Magnesium</keyword>
<gene>
    <name evidence="9" type="primary">rbsK</name>
    <name evidence="11" type="ORF">SAMN04488042_1011499</name>
</gene>
<feature type="binding site" evidence="9">
    <location>
        <position position="180"/>
    </location>
    <ligand>
        <name>ATP</name>
        <dbReference type="ChEBI" id="CHEBI:30616"/>
    </ligand>
</feature>
<evidence type="ECO:0000256" key="6">
    <source>
        <dbReference type="ARBA" id="ARBA00022842"/>
    </source>
</evidence>
<dbReference type="GO" id="GO:0004747">
    <property type="term" value="F:ribokinase activity"/>
    <property type="evidence" value="ECO:0007669"/>
    <property type="project" value="UniProtKB-UniRule"/>
</dbReference>
<dbReference type="Proteomes" id="UP000199144">
    <property type="component" value="Unassembled WGS sequence"/>
</dbReference>
<name>A0A1I4KIV5_9RHOB</name>
<feature type="binding site" evidence="9">
    <location>
        <position position="232"/>
    </location>
    <ligand>
        <name>K(+)</name>
        <dbReference type="ChEBI" id="CHEBI:29103"/>
    </ligand>
</feature>
<comment type="caution">
    <text evidence="9">Lacks conserved residue(s) required for the propagation of feature annotation.</text>
</comment>
<organism evidence="11 12">
    <name type="scientific">Shimia aestuarii</name>
    <dbReference type="NCBI Taxonomy" id="254406"/>
    <lineage>
        <taxon>Bacteria</taxon>
        <taxon>Pseudomonadati</taxon>
        <taxon>Pseudomonadota</taxon>
        <taxon>Alphaproteobacteria</taxon>
        <taxon>Rhodobacterales</taxon>
        <taxon>Roseobacteraceae</taxon>
    </lineage>
</organism>
<feature type="binding site" evidence="9">
    <location>
        <position position="273"/>
    </location>
    <ligand>
        <name>K(+)</name>
        <dbReference type="ChEBI" id="CHEBI:29103"/>
    </ligand>
</feature>
<feature type="active site" description="Proton acceptor" evidence="9">
    <location>
        <position position="238"/>
    </location>
</feature>
<sequence>MAIYNLGSINADYFYRVPHLPGPGETLAATDFTRGLGGKGANMSVAAARAAARVVHIGAVGPDGVWARDRLTEFGVDTRHIAQLPDTPTGHAIINVDDHGENAIVLLPGANHAIPETTLAAALSEASPGDTLLFQNETTLQRQAVEMARNLGLYIAYAAAPFDVAATEEVLPYLDFLILNEVEASQLSEETGKDPAALGVKDVVVTLGSKGARWIHDGQARDFPALPVTPVDTTGAGDTFTGYALAARDRGFPMEQALTLASRAAALMVTRVGTADVIPDLKEVTEARFRAPD</sequence>